<evidence type="ECO:0000313" key="9">
    <source>
        <dbReference type="Proteomes" id="UP001058016"/>
    </source>
</evidence>
<dbReference type="RefSeq" id="WP_212725527.1">
    <property type="nucleotide sequence ID" value="NZ_CP071249.1"/>
</dbReference>
<feature type="active site" evidence="6">
    <location>
        <position position="75"/>
    </location>
</feature>
<keyword evidence="4 6" id="KW-0949">S-adenosyl-L-methionine</keyword>
<reference evidence="8 9" key="1">
    <citation type="submission" date="2021-03" db="EMBL/GenBank/DDBJ databases">
        <title>Comparative Genomics and Metabolomics in the genus Turicibacter.</title>
        <authorList>
            <person name="Maki J."/>
            <person name="Looft T."/>
        </authorList>
    </citation>
    <scope>NUCLEOTIDE SEQUENCE [LARGE SCALE GENOMIC DNA]</scope>
    <source>
        <strain evidence="8 9">MMM721</strain>
    </source>
</reference>
<evidence type="ECO:0000256" key="1">
    <source>
        <dbReference type="ARBA" id="ARBA00011975"/>
    </source>
</evidence>
<evidence type="ECO:0000256" key="5">
    <source>
        <dbReference type="ARBA" id="ARBA00022747"/>
    </source>
</evidence>
<evidence type="ECO:0000313" key="8">
    <source>
        <dbReference type="EMBL" id="UUF06109.1"/>
    </source>
</evidence>
<dbReference type="PRINTS" id="PR00105">
    <property type="entry name" value="C5METTRFRASE"/>
</dbReference>
<dbReference type="EC" id="2.1.1.37" evidence="1"/>
<dbReference type="Gene3D" id="3.40.50.150">
    <property type="entry name" value="Vaccinia Virus protein VP39"/>
    <property type="match status" value="1"/>
</dbReference>
<evidence type="ECO:0000256" key="4">
    <source>
        <dbReference type="ARBA" id="ARBA00022691"/>
    </source>
</evidence>
<dbReference type="EMBL" id="CP071249">
    <property type="protein sequence ID" value="UUF06109.1"/>
    <property type="molecule type" value="Genomic_DNA"/>
</dbReference>
<dbReference type="GO" id="GO:0032259">
    <property type="term" value="P:methylation"/>
    <property type="evidence" value="ECO:0007669"/>
    <property type="project" value="UniProtKB-KW"/>
</dbReference>
<dbReference type="InterPro" id="IPR031303">
    <property type="entry name" value="C5_meth_CS"/>
</dbReference>
<dbReference type="SUPFAM" id="SSF53335">
    <property type="entry name" value="S-adenosyl-L-methionine-dependent methyltransferases"/>
    <property type="match status" value="1"/>
</dbReference>
<dbReference type="Gene3D" id="3.90.120.10">
    <property type="entry name" value="DNA Methylase, subunit A, domain 2"/>
    <property type="match status" value="1"/>
</dbReference>
<dbReference type="PANTHER" id="PTHR10629:SF52">
    <property type="entry name" value="DNA (CYTOSINE-5)-METHYLTRANSFERASE 1"/>
    <property type="match status" value="1"/>
</dbReference>
<gene>
    <name evidence="8" type="ORF">J0J69_00515</name>
</gene>
<dbReference type="GO" id="GO:0008168">
    <property type="term" value="F:methyltransferase activity"/>
    <property type="evidence" value="ECO:0007669"/>
    <property type="project" value="UniProtKB-KW"/>
</dbReference>
<keyword evidence="2 6" id="KW-0489">Methyltransferase</keyword>
<protein>
    <recommendedName>
        <fullName evidence="1">DNA (cytosine-5-)-methyltransferase</fullName>
        <ecNumber evidence="1">2.1.1.37</ecNumber>
    </recommendedName>
</protein>
<accession>A0ABY5JHC8</accession>
<dbReference type="NCBIfam" id="TIGR00675">
    <property type="entry name" value="dcm"/>
    <property type="match status" value="1"/>
</dbReference>
<comment type="similarity">
    <text evidence="6 7">Belongs to the class I-like SAM-binding methyltransferase superfamily. C5-methyltransferase family.</text>
</comment>
<sequence>MFRTVDLFCGCGGMSLGFQNAGYDILAAYDNWKPAVETYRKNFKHIIYERDLSDESIVSEVASFKPQIIIGGPPCQDFSSAGHRDETRGRAILSKTYTDIVTTAMPKYFVMENVPRIRVSDIYKNIYNIFKENGYGLTEKILDASLCGVPQKRKRLFLIGCLGAKDNFLSDILDAGLSKKPMSIHDYLGDSLGVEYYFRIPRSYSRRAIFSIYEPCVTIRGVDRPIPPNYKKHPQDLVDIGPEVRALTPKERSYIQTFPEEFIFEENRTNTNQMIGNAVPVKLAEYIANAILEYENGCEDD</sequence>
<dbReference type="InterPro" id="IPR050390">
    <property type="entry name" value="C5-Methyltransferase"/>
</dbReference>
<dbReference type="PROSITE" id="PS00095">
    <property type="entry name" value="C5_MTASE_2"/>
    <property type="match status" value="1"/>
</dbReference>
<name>A0ABY5JHC8_9FIRM</name>
<dbReference type="PROSITE" id="PS51679">
    <property type="entry name" value="SAM_MT_C5"/>
    <property type="match status" value="1"/>
</dbReference>
<dbReference type="Proteomes" id="UP001058016">
    <property type="component" value="Chromosome"/>
</dbReference>
<proteinExistence type="inferred from homology"/>
<dbReference type="Pfam" id="PF00145">
    <property type="entry name" value="DNA_methylase"/>
    <property type="match status" value="2"/>
</dbReference>
<keyword evidence="5" id="KW-0680">Restriction system</keyword>
<evidence type="ECO:0000256" key="6">
    <source>
        <dbReference type="PROSITE-ProRule" id="PRU01016"/>
    </source>
</evidence>
<dbReference type="InterPro" id="IPR029063">
    <property type="entry name" value="SAM-dependent_MTases_sf"/>
</dbReference>
<organism evidence="8 9">
    <name type="scientific">Turicibacter bilis</name>
    <dbReference type="NCBI Taxonomy" id="2735723"/>
    <lineage>
        <taxon>Bacteria</taxon>
        <taxon>Bacillati</taxon>
        <taxon>Bacillota</taxon>
        <taxon>Erysipelotrichia</taxon>
        <taxon>Erysipelotrichales</taxon>
        <taxon>Turicibacteraceae</taxon>
        <taxon>Turicibacter</taxon>
    </lineage>
</organism>
<dbReference type="PANTHER" id="PTHR10629">
    <property type="entry name" value="CYTOSINE-SPECIFIC METHYLTRANSFERASE"/>
    <property type="match status" value="1"/>
</dbReference>
<evidence type="ECO:0000256" key="2">
    <source>
        <dbReference type="ARBA" id="ARBA00022603"/>
    </source>
</evidence>
<dbReference type="CDD" id="cd00315">
    <property type="entry name" value="Cyt_C5_DNA_methylase"/>
    <property type="match status" value="1"/>
</dbReference>
<dbReference type="InterPro" id="IPR001525">
    <property type="entry name" value="C5_MeTfrase"/>
</dbReference>
<evidence type="ECO:0000256" key="7">
    <source>
        <dbReference type="RuleBase" id="RU000416"/>
    </source>
</evidence>
<keyword evidence="3 6" id="KW-0808">Transferase</keyword>
<keyword evidence="9" id="KW-1185">Reference proteome</keyword>
<evidence type="ECO:0000256" key="3">
    <source>
        <dbReference type="ARBA" id="ARBA00022679"/>
    </source>
</evidence>